<reference evidence="2 3" key="1">
    <citation type="submission" date="2019-08" db="EMBL/GenBank/DDBJ databases">
        <title>Whole genome of Aphis craccivora.</title>
        <authorList>
            <person name="Voronova N.V."/>
            <person name="Shulinski R.S."/>
            <person name="Bandarenka Y.V."/>
            <person name="Zhorov D.G."/>
            <person name="Warner D."/>
        </authorList>
    </citation>
    <scope>NUCLEOTIDE SEQUENCE [LARGE SCALE GENOMIC DNA]</scope>
    <source>
        <strain evidence="2">180601</strain>
        <tissue evidence="2">Whole Body</tissue>
    </source>
</reference>
<feature type="domain" description="Transposable element P transposase-like RNase H" evidence="1">
    <location>
        <begin position="246"/>
        <end position="318"/>
    </location>
</feature>
<sequence length="318" mass="36373">MNPSAKRLTLIPNAVPKKIPYDTNKKKNHQPPIHDDIIVLEIIQTPVKLKRKLFSDMTVGDSQHENYSGDKTFSKSSGWSPSPSKFKVLTPVRQYVTNNVKNPNPSMMFGSPALSSPGTKSWVSRLIDLPSPQKNKSKSCINTPESLRKMKMINKQLLTKIINLQRLLKRKISVIKEFSFSSTSSKALVTMQVLHKNRKPWTRAEKNISMSLYYKSPSTYKHMRRNKIVLPGESTVRRWLNSISYSTGFFPKYMEQIKLKADCMSFKERKCVILLDEMAIKKYIEYNKTLDEVEGFEDLGSLGKTSKPGSHALVVMIR</sequence>
<name>A0A6G0VMZ6_APHCR</name>
<dbReference type="Proteomes" id="UP000478052">
    <property type="component" value="Unassembled WGS sequence"/>
</dbReference>
<gene>
    <name evidence="2" type="ORF">FWK35_00035122</name>
</gene>
<keyword evidence="3" id="KW-1185">Reference proteome</keyword>
<dbReference type="Pfam" id="PF21787">
    <property type="entry name" value="TNP-like_RNaseH_N"/>
    <property type="match status" value="1"/>
</dbReference>
<organism evidence="2 3">
    <name type="scientific">Aphis craccivora</name>
    <name type="common">Cowpea aphid</name>
    <dbReference type="NCBI Taxonomy" id="307492"/>
    <lineage>
        <taxon>Eukaryota</taxon>
        <taxon>Metazoa</taxon>
        <taxon>Ecdysozoa</taxon>
        <taxon>Arthropoda</taxon>
        <taxon>Hexapoda</taxon>
        <taxon>Insecta</taxon>
        <taxon>Pterygota</taxon>
        <taxon>Neoptera</taxon>
        <taxon>Paraneoptera</taxon>
        <taxon>Hemiptera</taxon>
        <taxon>Sternorrhyncha</taxon>
        <taxon>Aphidomorpha</taxon>
        <taxon>Aphidoidea</taxon>
        <taxon>Aphididae</taxon>
        <taxon>Aphidini</taxon>
        <taxon>Aphis</taxon>
        <taxon>Aphis</taxon>
    </lineage>
</organism>
<comment type="caution">
    <text evidence="2">The sequence shown here is derived from an EMBL/GenBank/DDBJ whole genome shotgun (WGS) entry which is preliminary data.</text>
</comment>
<feature type="non-terminal residue" evidence="2">
    <location>
        <position position="318"/>
    </location>
</feature>
<dbReference type="EMBL" id="VUJU01014270">
    <property type="protein sequence ID" value="KAF0702490.1"/>
    <property type="molecule type" value="Genomic_DNA"/>
</dbReference>
<protein>
    <submittedName>
        <fullName evidence="2">THAP domain-containing protein 9</fullName>
    </submittedName>
</protein>
<dbReference type="OrthoDB" id="6630454at2759"/>
<dbReference type="InterPro" id="IPR048365">
    <property type="entry name" value="TNP-like_RNaseH_N"/>
</dbReference>
<dbReference type="AlphaFoldDB" id="A0A6G0VMZ6"/>
<evidence type="ECO:0000259" key="1">
    <source>
        <dbReference type="Pfam" id="PF21787"/>
    </source>
</evidence>
<evidence type="ECO:0000313" key="3">
    <source>
        <dbReference type="Proteomes" id="UP000478052"/>
    </source>
</evidence>
<accession>A0A6G0VMZ6</accession>
<evidence type="ECO:0000313" key="2">
    <source>
        <dbReference type="EMBL" id="KAF0702490.1"/>
    </source>
</evidence>
<proteinExistence type="predicted"/>